<dbReference type="SUPFAM" id="SSF53383">
    <property type="entry name" value="PLP-dependent transferases"/>
    <property type="match status" value="1"/>
</dbReference>
<evidence type="ECO:0000313" key="8">
    <source>
        <dbReference type="Proteomes" id="UP000245086"/>
    </source>
</evidence>
<dbReference type="GO" id="GO:0030170">
    <property type="term" value="F:pyridoxal phosphate binding"/>
    <property type="evidence" value="ECO:0007669"/>
    <property type="project" value="InterPro"/>
</dbReference>
<dbReference type="NCBIfam" id="NF005682">
    <property type="entry name" value="PRK07480.1"/>
    <property type="match status" value="1"/>
</dbReference>
<dbReference type="FunFam" id="3.40.640.10:FF:000014">
    <property type="entry name" value="Adenosylmethionine-8-amino-7-oxononanoate aminotransferase, probable"/>
    <property type="match status" value="1"/>
</dbReference>
<sequence length="464" mass="50611">MTPPATALRNYDAVELRRLDLAHHLPAQADYGEIRDLGGSRIITRAEGCKFWDVDGKSYLDGMAGLWCVGIGYGRKELAEVAYEQMLELPYYNSFFKTATAPAVRLAAKIASITGGELQHVFFNSSGSEAVDTMFRMVRHYWAVQGQPYKNIFIARRNGYHGSTVAGASLGGMSAMHAIGSLPIPGIEHVIQPYAFNEGFGEDEEAFAARCAQEVEDRILKVGPQNVAAFVGEPIQGAGGVIIPPKGYWQRIEAICRKYNVLLVADEVICGFGRTGQWFGHNTFGFTPDIITTAKQLSSGYAPISATIASRAIVEVLREKGGDFVHGYTYSGHPMCCAVAERNLEIIEREDLVTRTREVTGPYLANALQRLADHELVGQVRSKGLLGAVEIVSEPGTNHRFGGKEGKAGPIVRDACIANGLMVRGIRDSVVMCPPLTISTDEIDFMVDKIEKSLNQVLPKLRAL</sequence>
<evidence type="ECO:0000256" key="3">
    <source>
        <dbReference type="ARBA" id="ARBA00022576"/>
    </source>
</evidence>
<dbReference type="PANTHER" id="PTHR43094:SF1">
    <property type="entry name" value="AMINOTRANSFERASE CLASS-III"/>
    <property type="match status" value="1"/>
</dbReference>
<dbReference type="InterPro" id="IPR005814">
    <property type="entry name" value="Aminotrans_3"/>
</dbReference>
<organism evidence="7 8">
    <name type="scientific">Candidatus Phycosocius bacilliformis</name>
    <dbReference type="NCBI Taxonomy" id="1445552"/>
    <lineage>
        <taxon>Bacteria</taxon>
        <taxon>Pseudomonadati</taxon>
        <taxon>Pseudomonadota</taxon>
        <taxon>Alphaproteobacteria</taxon>
        <taxon>Caulobacterales</taxon>
        <taxon>Caulobacterales incertae sedis</taxon>
        <taxon>Candidatus Phycosocius</taxon>
    </lineage>
</organism>
<proteinExistence type="inferred from homology"/>
<dbReference type="AlphaFoldDB" id="A0A2P2E6L2"/>
<keyword evidence="5 6" id="KW-0663">Pyridoxal phosphate</keyword>
<dbReference type="Gene3D" id="3.90.1150.10">
    <property type="entry name" value="Aspartate Aminotransferase, domain 1"/>
    <property type="match status" value="1"/>
</dbReference>
<dbReference type="CDD" id="cd00610">
    <property type="entry name" value="OAT_like"/>
    <property type="match status" value="1"/>
</dbReference>
<evidence type="ECO:0000256" key="2">
    <source>
        <dbReference type="ARBA" id="ARBA00008954"/>
    </source>
</evidence>
<gene>
    <name evidence="7" type="primary">bauA_1</name>
    <name evidence="7" type="ORF">PbB2_00368</name>
</gene>
<dbReference type="Gene3D" id="3.40.640.10">
    <property type="entry name" value="Type I PLP-dependent aspartate aminotransferase-like (Major domain)"/>
    <property type="match status" value="1"/>
</dbReference>
<protein>
    <submittedName>
        <fullName evidence="7">Beta-alanine-pyruvate aminotransferase</fullName>
        <ecNumber evidence="7">2.6.1.18</ecNumber>
    </submittedName>
</protein>
<name>A0A2P2E6L2_9PROT</name>
<dbReference type="Proteomes" id="UP000245086">
    <property type="component" value="Unassembled WGS sequence"/>
</dbReference>
<dbReference type="Pfam" id="PF00202">
    <property type="entry name" value="Aminotran_3"/>
    <property type="match status" value="1"/>
</dbReference>
<evidence type="ECO:0000256" key="1">
    <source>
        <dbReference type="ARBA" id="ARBA00001933"/>
    </source>
</evidence>
<dbReference type="PIRSF" id="PIRSF000521">
    <property type="entry name" value="Transaminase_4ab_Lys_Orn"/>
    <property type="match status" value="1"/>
</dbReference>
<dbReference type="EC" id="2.6.1.18" evidence="7"/>
<dbReference type="PROSITE" id="PS00600">
    <property type="entry name" value="AA_TRANSFER_CLASS_3"/>
    <property type="match status" value="1"/>
</dbReference>
<dbReference type="InterPro" id="IPR015422">
    <property type="entry name" value="PyrdxlP-dep_Trfase_small"/>
</dbReference>
<dbReference type="PANTHER" id="PTHR43094">
    <property type="entry name" value="AMINOTRANSFERASE"/>
    <property type="match status" value="1"/>
</dbReference>
<accession>A0A2P2E6L2</accession>
<dbReference type="InterPro" id="IPR015424">
    <property type="entry name" value="PyrdxlP-dep_Trfase"/>
</dbReference>
<evidence type="ECO:0000256" key="4">
    <source>
        <dbReference type="ARBA" id="ARBA00022679"/>
    </source>
</evidence>
<keyword evidence="3 7" id="KW-0032">Aminotransferase</keyword>
<keyword evidence="4 7" id="KW-0808">Transferase</keyword>
<dbReference type="GO" id="GO:0016223">
    <property type="term" value="F:beta-alanine:pyruvate transaminase activity"/>
    <property type="evidence" value="ECO:0007669"/>
    <property type="project" value="UniProtKB-EC"/>
</dbReference>
<evidence type="ECO:0000256" key="6">
    <source>
        <dbReference type="RuleBase" id="RU003560"/>
    </source>
</evidence>
<comment type="cofactor">
    <cofactor evidence="1">
        <name>pyridoxal 5'-phosphate</name>
        <dbReference type="ChEBI" id="CHEBI:597326"/>
    </cofactor>
</comment>
<dbReference type="OrthoDB" id="9801834at2"/>
<comment type="caution">
    <text evidence="7">The sequence shown here is derived from an EMBL/GenBank/DDBJ whole genome shotgun (WGS) entry which is preliminary data.</text>
</comment>
<dbReference type="EMBL" id="BFBR01000001">
    <property type="protein sequence ID" value="GBF56711.1"/>
    <property type="molecule type" value="Genomic_DNA"/>
</dbReference>
<evidence type="ECO:0000313" key="7">
    <source>
        <dbReference type="EMBL" id="GBF56711.1"/>
    </source>
</evidence>
<keyword evidence="7" id="KW-0670">Pyruvate</keyword>
<dbReference type="RefSeq" id="WP_108983568.1">
    <property type="nucleotide sequence ID" value="NZ_BFBR01000001.1"/>
</dbReference>
<dbReference type="InterPro" id="IPR049704">
    <property type="entry name" value="Aminotrans_3_PPA_site"/>
</dbReference>
<keyword evidence="8" id="KW-1185">Reference proteome</keyword>
<reference evidence="7 8" key="1">
    <citation type="journal article" date="2018" name="Genome Announc.">
        <title>Draft Genome Sequence of "Candidatus Phycosocius bacilliformis," an Alphaproteobacterial Ectosymbiont of the Hydrocarbon-Producing Green Alga Botryococcus braunii.</title>
        <authorList>
            <person name="Tanabe Y."/>
            <person name="Yamaguchi H."/>
            <person name="Watanabe M.M."/>
        </authorList>
    </citation>
    <scope>NUCLEOTIDE SEQUENCE [LARGE SCALE GENOMIC DNA]</scope>
    <source>
        <strain evidence="7 8">BOTRYCO-2</strain>
    </source>
</reference>
<dbReference type="InterPro" id="IPR015421">
    <property type="entry name" value="PyrdxlP-dep_Trfase_major"/>
</dbReference>
<comment type="similarity">
    <text evidence="2 6">Belongs to the class-III pyridoxal-phosphate-dependent aminotransferase family.</text>
</comment>
<evidence type="ECO:0000256" key="5">
    <source>
        <dbReference type="ARBA" id="ARBA00022898"/>
    </source>
</evidence>